<reference evidence="2 3" key="1">
    <citation type="submission" date="2019-03" db="EMBL/GenBank/DDBJ databases">
        <title>First draft genome of Liparis tanakae, snailfish: a comprehensive survey of snailfish specific genes.</title>
        <authorList>
            <person name="Kim W."/>
            <person name="Song I."/>
            <person name="Jeong J.-H."/>
            <person name="Kim D."/>
            <person name="Kim S."/>
            <person name="Ryu S."/>
            <person name="Song J.Y."/>
            <person name="Lee S.K."/>
        </authorList>
    </citation>
    <scope>NUCLEOTIDE SEQUENCE [LARGE SCALE GENOMIC DNA]</scope>
    <source>
        <tissue evidence="2">Muscle</tissue>
    </source>
</reference>
<accession>A0A4Z2IAG7</accession>
<dbReference type="EMBL" id="SRLO01000117">
    <property type="protein sequence ID" value="TNN74133.1"/>
    <property type="molecule type" value="Genomic_DNA"/>
</dbReference>
<name>A0A4Z2IAG7_9TELE</name>
<organism evidence="2 3">
    <name type="scientific">Liparis tanakae</name>
    <name type="common">Tanaka's snailfish</name>
    <dbReference type="NCBI Taxonomy" id="230148"/>
    <lineage>
        <taxon>Eukaryota</taxon>
        <taxon>Metazoa</taxon>
        <taxon>Chordata</taxon>
        <taxon>Craniata</taxon>
        <taxon>Vertebrata</taxon>
        <taxon>Euteleostomi</taxon>
        <taxon>Actinopterygii</taxon>
        <taxon>Neopterygii</taxon>
        <taxon>Teleostei</taxon>
        <taxon>Neoteleostei</taxon>
        <taxon>Acanthomorphata</taxon>
        <taxon>Eupercaria</taxon>
        <taxon>Perciformes</taxon>
        <taxon>Cottioidei</taxon>
        <taxon>Cottales</taxon>
        <taxon>Liparidae</taxon>
        <taxon>Liparis</taxon>
    </lineage>
</organism>
<feature type="compositionally biased region" description="Basic residues" evidence="1">
    <location>
        <begin position="67"/>
        <end position="76"/>
    </location>
</feature>
<protein>
    <submittedName>
        <fullName evidence="2">Uncharacterized protein</fullName>
    </submittedName>
</protein>
<evidence type="ECO:0000256" key="1">
    <source>
        <dbReference type="SAM" id="MobiDB-lite"/>
    </source>
</evidence>
<dbReference type="Proteomes" id="UP000314294">
    <property type="component" value="Unassembled WGS sequence"/>
</dbReference>
<comment type="caution">
    <text evidence="2">The sequence shown here is derived from an EMBL/GenBank/DDBJ whole genome shotgun (WGS) entry which is preliminary data.</text>
</comment>
<gene>
    <name evidence="2" type="ORF">EYF80_015578</name>
</gene>
<proteinExistence type="predicted"/>
<evidence type="ECO:0000313" key="3">
    <source>
        <dbReference type="Proteomes" id="UP000314294"/>
    </source>
</evidence>
<keyword evidence="3" id="KW-1185">Reference proteome</keyword>
<dbReference type="AlphaFoldDB" id="A0A4Z2IAG7"/>
<feature type="region of interest" description="Disordered" evidence="1">
    <location>
        <begin position="18"/>
        <end position="76"/>
    </location>
</feature>
<sequence length="76" mass="8430">MAPSRGLVWLRAAVLQDTDTKQSGSERFSGAERQRQTYGRPKPASLASYQPLSGEGLRLASSQTQHPFRRSRSPND</sequence>
<evidence type="ECO:0000313" key="2">
    <source>
        <dbReference type="EMBL" id="TNN74133.1"/>
    </source>
</evidence>